<sequence>MSQVAIVTGAARGVGLAIAQRLGSAGRTVYMLDVLEADLREAAGKLGHDGIQAIPMAIDLASQEQIADLPKRIGQCFEDVSILVNNAGIAPIASDGKPILGPEIALEQWERVLTINLTAPFRLMQICIPAMRRRGWGRIINISSRAGRSPGGSSGADYVTSKSGLLGLTRAFAHDVAASGITVNSIAPGRIDTPMGMSSSEDLLRLVRAKIPVARIGQPEEVAALVAFLAGEESGFITGAVIDINGGALMI</sequence>
<dbReference type="EC" id="1.1.1.100" evidence="3"/>
<dbReference type="Gene3D" id="3.40.50.720">
    <property type="entry name" value="NAD(P)-binding Rossmann-like Domain"/>
    <property type="match status" value="1"/>
</dbReference>
<dbReference type="PRINTS" id="PR00081">
    <property type="entry name" value="GDHRDH"/>
</dbReference>
<evidence type="ECO:0000313" key="4">
    <source>
        <dbReference type="Proteomes" id="UP000532010"/>
    </source>
</evidence>
<dbReference type="PANTHER" id="PTHR42879:SF2">
    <property type="entry name" value="3-OXOACYL-[ACYL-CARRIER-PROTEIN] REDUCTASE FABG"/>
    <property type="match status" value="1"/>
</dbReference>
<dbReference type="InterPro" id="IPR002347">
    <property type="entry name" value="SDR_fam"/>
</dbReference>
<evidence type="ECO:0000256" key="1">
    <source>
        <dbReference type="ARBA" id="ARBA00006484"/>
    </source>
</evidence>
<dbReference type="PRINTS" id="PR00080">
    <property type="entry name" value="SDRFAMILY"/>
</dbReference>
<dbReference type="NCBIfam" id="NF009466">
    <property type="entry name" value="PRK12826.1-2"/>
    <property type="match status" value="1"/>
</dbReference>
<dbReference type="FunFam" id="3.40.50.720:FF:000173">
    <property type="entry name" value="3-oxoacyl-[acyl-carrier protein] reductase"/>
    <property type="match status" value="1"/>
</dbReference>
<accession>A0A7W4YV66</accession>
<dbReference type="Proteomes" id="UP000532010">
    <property type="component" value="Unassembled WGS sequence"/>
</dbReference>
<keyword evidence="2 3" id="KW-0560">Oxidoreductase</keyword>
<dbReference type="AlphaFoldDB" id="A0A7W4YV66"/>
<evidence type="ECO:0000313" key="3">
    <source>
        <dbReference type="EMBL" id="MBB3018112.1"/>
    </source>
</evidence>
<dbReference type="SUPFAM" id="SSF51735">
    <property type="entry name" value="NAD(P)-binding Rossmann-fold domains"/>
    <property type="match status" value="1"/>
</dbReference>
<dbReference type="EMBL" id="JACHWB010000001">
    <property type="protein sequence ID" value="MBB3018112.1"/>
    <property type="molecule type" value="Genomic_DNA"/>
</dbReference>
<protein>
    <submittedName>
        <fullName evidence="3">3-oxoacyl-[acyl-carrier protein] reductase</fullName>
        <ecNumber evidence="3">1.1.1.100</ecNumber>
    </submittedName>
</protein>
<comment type="caution">
    <text evidence="3">The sequence shown here is derived from an EMBL/GenBank/DDBJ whole genome shotgun (WGS) entry which is preliminary data.</text>
</comment>
<dbReference type="GO" id="GO:0004316">
    <property type="term" value="F:3-oxoacyl-[acyl-carrier-protein] reductase (NADPH) activity"/>
    <property type="evidence" value="ECO:0007669"/>
    <property type="project" value="UniProtKB-EC"/>
</dbReference>
<proteinExistence type="inferred from homology"/>
<gene>
    <name evidence="3" type="ORF">FHR70_001152</name>
</gene>
<dbReference type="InterPro" id="IPR050259">
    <property type="entry name" value="SDR"/>
</dbReference>
<comment type="similarity">
    <text evidence="1">Belongs to the short-chain dehydrogenases/reductases (SDR) family.</text>
</comment>
<dbReference type="PANTHER" id="PTHR42879">
    <property type="entry name" value="3-OXOACYL-(ACYL-CARRIER-PROTEIN) REDUCTASE"/>
    <property type="match status" value="1"/>
</dbReference>
<evidence type="ECO:0000256" key="2">
    <source>
        <dbReference type="ARBA" id="ARBA00023002"/>
    </source>
</evidence>
<organism evidence="3 4">
    <name type="scientific">Microvirga lupini</name>
    <dbReference type="NCBI Taxonomy" id="420324"/>
    <lineage>
        <taxon>Bacteria</taxon>
        <taxon>Pseudomonadati</taxon>
        <taxon>Pseudomonadota</taxon>
        <taxon>Alphaproteobacteria</taxon>
        <taxon>Hyphomicrobiales</taxon>
        <taxon>Methylobacteriaceae</taxon>
        <taxon>Microvirga</taxon>
    </lineage>
</organism>
<dbReference type="RefSeq" id="WP_183447944.1">
    <property type="nucleotide sequence ID" value="NZ_JACHWB010000001.1"/>
</dbReference>
<reference evidence="3 4" key="1">
    <citation type="submission" date="2020-08" db="EMBL/GenBank/DDBJ databases">
        <title>The Agave Microbiome: Exploring the role of microbial communities in plant adaptations to desert environments.</title>
        <authorList>
            <person name="Partida-Martinez L.P."/>
        </authorList>
    </citation>
    <scope>NUCLEOTIDE SEQUENCE [LARGE SCALE GENOMIC DNA]</scope>
    <source>
        <strain evidence="3 4">AT3.9</strain>
    </source>
</reference>
<dbReference type="Pfam" id="PF13561">
    <property type="entry name" value="adh_short_C2"/>
    <property type="match status" value="1"/>
</dbReference>
<dbReference type="InterPro" id="IPR036291">
    <property type="entry name" value="NAD(P)-bd_dom_sf"/>
</dbReference>
<name>A0A7W4YV66_9HYPH</name>
<keyword evidence="4" id="KW-1185">Reference proteome</keyword>